<organism evidence="10 11">
    <name type="scientific">Colletotrichum navitas</name>
    <dbReference type="NCBI Taxonomy" id="681940"/>
    <lineage>
        <taxon>Eukaryota</taxon>
        <taxon>Fungi</taxon>
        <taxon>Dikarya</taxon>
        <taxon>Ascomycota</taxon>
        <taxon>Pezizomycotina</taxon>
        <taxon>Sordariomycetes</taxon>
        <taxon>Hypocreomycetidae</taxon>
        <taxon>Glomerellales</taxon>
        <taxon>Glomerellaceae</taxon>
        <taxon>Colletotrichum</taxon>
        <taxon>Colletotrichum graminicola species complex</taxon>
    </lineage>
</organism>
<reference evidence="10" key="1">
    <citation type="submission" date="2021-06" db="EMBL/GenBank/DDBJ databases">
        <title>Comparative genomics, transcriptomics and evolutionary studies reveal genomic signatures of adaptation to plant cell wall in hemibiotrophic fungi.</title>
        <authorList>
            <consortium name="DOE Joint Genome Institute"/>
            <person name="Baroncelli R."/>
            <person name="Diaz J.F."/>
            <person name="Benocci T."/>
            <person name="Peng M."/>
            <person name="Battaglia E."/>
            <person name="Haridas S."/>
            <person name="Andreopoulos W."/>
            <person name="Labutti K."/>
            <person name="Pangilinan J."/>
            <person name="Floch G.L."/>
            <person name="Makela M.R."/>
            <person name="Henrissat B."/>
            <person name="Grigoriev I.V."/>
            <person name="Crouch J.A."/>
            <person name="De Vries R.P."/>
            <person name="Sukno S.A."/>
            <person name="Thon M.R."/>
        </authorList>
    </citation>
    <scope>NUCLEOTIDE SEQUENCE</scope>
    <source>
        <strain evidence="10">CBS 125086</strain>
    </source>
</reference>
<evidence type="ECO:0000313" key="10">
    <source>
        <dbReference type="EMBL" id="KAK1561687.1"/>
    </source>
</evidence>
<evidence type="ECO:0000256" key="5">
    <source>
        <dbReference type="ARBA" id="ARBA00022801"/>
    </source>
</evidence>
<gene>
    <name evidence="10" type="ORF">LY79DRAFT_530963</name>
</gene>
<dbReference type="GO" id="GO:0004222">
    <property type="term" value="F:metalloendopeptidase activity"/>
    <property type="evidence" value="ECO:0007669"/>
    <property type="project" value="InterPro"/>
</dbReference>
<evidence type="ECO:0000256" key="3">
    <source>
        <dbReference type="ARBA" id="ARBA00022670"/>
    </source>
</evidence>
<feature type="domain" description="Lysine-specific metallo-endopeptidase" evidence="9">
    <location>
        <begin position="91"/>
        <end position="251"/>
    </location>
</feature>
<evidence type="ECO:0000256" key="8">
    <source>
        <dbReference type="SAM" id="SignalP"/>
    </source>
</evidence>
<evidence type="ECO:0000256" key="1">
    <source>
        <dbReference type="ARBA" id="ARBA00001947"/>
    </source>
</evidence>
<dbReference type="PANTHER" id="PTHR37016">
    <property type="match status" value="1"/>
</dbReference>
<sequence>MTFIQYSILTLLFLVLADGLILPPSLQSLEATTPQPLIKRQSQRKAEIVGGKIGKGSKEFCNGSQVQRIIADLKWMHELAGAASDFLLQPNSHTTAAYVAWFGESSAARATEIGNQVFKSIWNMGRRPVTYAESVEDGSYNGIVFGCFPQDPRYCKADTYAVARDNRYSYVMVCPSYFGLSQRYTEAFESWRDRRKDIEVGGQILLHEMLHQRIVVGTDYYAYDYAYHPDSCLSLPDWKKKGNAENYALFALEVKANLERAKLQVDLKAPEGAGENAKSLLKPSS</sequence>
<keyword evidence="11" id="KW-1185">Reference proteome</keyword>
<evidence type="ECO:0000256" key="7">
    <source>
        <dbReference type="ARBA" id="ARBA00023049"/>
    </source>
</evidence>
<dbReference type="AlphaFoldDB" id="A0AAD8PIN1"/>
<evidence type="ECO:0000256" key="2">
    <source>
        <dbReference type="ARBA" id="ARBA00010279"/>
    </source>
</evidence>
<evidence type="ECO:0000256" key="6">
    <source>
        <dbReference type="ARBA" id="ARBA00022833"/>
    </source>
</evidence>
<feature type="chain" id="PRO_5042071840" description="Lysine-specific metallo-endopeptidase domain-containing protein" evidence="8">
    <location>
        <begin position="20"/>
        <end position="285"/>
    </location>
</feature>
<protein>
    <recommendedName>
        <fullName evidence="9">Lysine-specific metallo-endopeptidase domain-containing protein</fullName>
    </recommendedName>
</protein>
<evidence type="ECO:0000313" key="11">
    <source>
        <dbReference type="Proteomes" id="UP001230504"/>
    </source>
</evidence>
<dbReference type="GO" id="GO:0046872">
    <property type="term" value="F:metal ion binding"/>
    <property type="evidence" value="ECO:0007669"/>
    <property type="project" value="UniProtKB-KW"/>
</dbReference>
<keyword evidence="5" id="KW-0378">Hydrolase</keyword>
<comment type="cofactor">
    <cofactor evidence="1">
        <name>Zn(2+)</name>
        <dbReference type="ChEBI" id="CHEBI:29105"/>
    </cofactor>
</comment>
<keyword evidence="6" id="KW-0862">Zinc</keyword>
<dbReference type="EMBL" id="JAHLJV010000248">
    <property type="protein sequence ID" value="KAK1561687.1"/>
    <property type="molecule type" value="Genomic_DNA"/>
</dbReference>
<dbReference type="Pfam" id="PF14521">
    <property type="entry name" value="Aspzincin_M35"/>
    <property type="match status" value="1"/>
</dbReference>
<dbReference type="RefSeq" id="XP_060406798.1">
    <property type="nucleotide sequence ID" value="XM_060556221.1"/>
</dbReference>
<dbReference type="Gene3D" id="3.40.390.10">
    <property type="entry name" value="Collagenase (Catalytic Domain)"/>
    <property type="match status" value="1"/>
</dbReference>
<proteinExistence type="inferred from homology"/>
<feature type="signal peptide" evidence="8">
    <location>
        <begin position="1"/>
        <end position="19"/>
    </location>
</feature>
<keyword evidence="8" id="KW-0732">Signal</keyword>
<comment type="caution">
    <text evidence="10">The sequence shown here is derived from an EMBL/GenBank/DDBJ whole genome shotgun (WGS) entry which is preliminary data.</text>
</comment>
<dbReference type="GeneID" id="85440461"/>
<keyword evidence="3" id="KW-0645">Protease</keyword>
<dbReference type="GO" id="GO:0006508">
    <property type="term" value="P:proteolysis"/>
    <property type="evidence" value="ECO:0007669"/>
    <property type="project" value="UniProtKB-KW"/>
</dbReference>
<dbReference type="SUPFAM" id="SSF55486">
    <property type="entry name" value="Metalloproteases ('zincins'), catalytic domain"/>
    <property type="match status" value="1"/>
</dbReference>
<dbReference type="InterPro" id="IPR024079">
    <property type="entry name" value="MetalloPept_cat_dom_sf"/>
</dbReference>
<keyword evidence="7" id="KW-0482">Metalloprotease</keyword>
<comment type="similarity">
    <text evidence="2">Belongs to the peptidase M35 family.</text>
</comment>
<keyword evidence="4" id="KW-0479">Metal-binding</keyword>
<dbReference type="PANTHER" id="PTHR37016:SF3">
    <property type="entry name" value="NEUTRAL PROTEASE 2-RELATED"/>
    <property type="match status" value="1"/>
</dbReference>
<accession>A0AAD8PIN1</accession>
<evidence type="ECO:0000256" key="4">
    <source>
        <dbReference type="ARBA" id="ARBA00022723"/>
    </source>
</evidence>
<dbReference type="Proteomes" id="UP001230504">
    <property type="component" value="Unassembled WGS sequence"/>
</dbReference>
<dbReference type="InterPro" id="IPR029463">
    <property type="entry name" value="Lys_MEP"/>
</dbReference>
<dbReference type="InterPro" id="IPR050414">
    <property type="entry name" value="Fungal_M35_metalloproteases"/>
</dbReference>
<name>A0AAD8PIN1_9PEZI</name>
<evidence type="ECO:0000259" key="9">
    <source>
        <dbReference type="Pfam" id="PF14521"/>
    </source>
</evidence>